<dbReference type="Proteomes" id="UP000555393">
    <property type="component" value="Unassembled WGS sequence"/>
</dbReference>
<dbReference type="RefSeq" id="WP_184224099.1">
    <property type="nucleotide sequence ID" value="NZ_JACIIU010000017.1"/>
</dbReference>
<evidence type="ECO:0000313" key="1">
    <source>
        <dbReference type="EMBL" id="MBB6262111.1"/>
    </source>
</evidence>
<keyword evidence="2" id="KW-1185">Reference proteome</keyword>
<comment type="caution">
    <text evidence="1">The sequence shown here is derived from an EMBL/GenBank/DDBJ whole genome shotgun (WGS) entry which is preliminary data.</text>
</comment>
<reference evidence="1 2" key="1">
    <citation type="submission" date="2020-08" db="EMBL/GenBank/DDBJ databases">
        <title>Genomic Encyclopedia of Type Strains, Phase IV (KMG-IV): sequencing the most valuable type-strain genomes for metagenomic binning, comparative biology and taxonomic classification.</title>
        <authorList>
            <person name="Goeker M."/>
        </authorList>
    </citation>
    <scope>NUCLEOTIDE SEQUENCE [LARGE SCALE GENOMIC DNA]</scope>
    <source>
        <strain evidence="1 2">DSM 22336</strain>
    </source>
</reference>
<dbReference type="EMBL" id="JACIIU010000017">
    <property type="protein sequence ID" value="MBB6262111.1"/>
    <property type="molecule type" value="Genomic_DNA"/>
</dbReference>
<dbReference type="AlphaFoldDB" id="A0A841M779"/>
<name>A0A841M779_9HYPH</name>
<gene>
    <name evidence="1" type="ORF">FHS77_002679</name>
</gene>
<proteinExistence type="predicted"/>
<evidence type="ECO:0000313" key="2">
    <source>
        <dbReference type="Proteomes" id="UP000555393"/>
    </source>
</evidence>
<sequence length="57" mass="6221">MTEKLRFTRAQMRNMAIIAKEEGVSVTVKPDGSISVLPVSAAPNDATRNNHNDIVLL</sequence>
<organism evidence="1 2">
    <name type="scientific">Paenochrobactrum gallinarii</name>
    <dbReference type="NCBI Taxonomy" id="643673"/>
    <lineage>
        <taxon>Bacteria</taxon>
        <taxon>Pseudomonadati</taxon>
        <taxon>Pseudomonadota</taxon>
        <taxon>Alphaproteobacteria</taxon>
        <taxon>Hyphomicrobiales</taxon>
        <taxon>Brucellaceae</taxon>
        <taxon>Paenochrobactrum</taxon>
    </lineage>
</organism>
<accession>A0A841M779</accession>
<protein>
    <submittedName>
        <fullName evidence="1">Uncharacterized protein</fullName>
    </submittedName>
</protein>